<dbReference type="PANTHER" id="PTHR31451">
    <property type="match status" value="1"/>
</dbReference>
<accession>A0A426XEJ7</accession>
<dbReference type="Gene3D" id="3.20.20.80">
    <property type="entry name" value="Glycosidases"/>
    <property type="match status" value="2"/>
</dbReference>
<organism evidence="8 9">
    <name type="scientific">Ensete ventricosum</name>
    <name type="common">Abyssinian banana</name>
    <name type="synonym">Musa ensete</name>
    <dbReference type="NCBI Taxonomy" id="4639"/>
    <lineage>
        <taxon>Eukaryota</taxon>
        <taxon>Viridiplantae</taxon>
        <taxon>Streptophyta</taxon>
        <taxon>Embryophyta</taxon>
        <taxon>Tracheophyta</taxon>
        <taxon>Spermatophyta</taxon>
        <taxon>Magnoliopsida</taxon>
        <taxon>Liliopsida</taxon>
        <taxon>Zingiberales</taxon>
        <taxon>Musaceae</taxon>
        <taxon>Ensete</taxon>
    </lineage>
</organism>
<evidence type="ECO:0000256" key="4">
    <source>
        <dbReference type="ARBA" id="ARBA00022801"/>
    </source>
</evidence>
<comment type="caution">
    <text evidence="8">The sequence shown here is derived from an EMBL/GenBank/DDBJ whole genome shotgun (WGS) entry which is preliminary data.</text>
</comment>
<keyword evidence="5" id="KW-0326">Glycosidase</keyword>
<keyword evidence="6" id="KW-0472">Membrane</keyword>
<dbReference type="InterPro" id="IPR017853">
    <property type="entry name" value="GH"/>
</dbReference>
<evidence type="ECO:0000256" key="3">
    <source>
        <dbReference type="ARBA" id="ARBA00012706"/>
    </source>
</evidence>
<evidence type="ECO:0000256" key="2">
    <source>
        <dbReference type="ARBA" id="ARBA00005641"/>
    </source>
</evidence>
<gene>
    <name evidence="8" type="ORF">B296_00057896</name>
</gene>
<feature type="domain" description="Glycoside hydrolase family 5" evidence="7">
    <location>
        <begin position="98"/>
        <end position="219"/>
    </location>
</feature>
<keyword evidence="4" id="KW-0378">Hydrolase</keyword>
<comment type="catalytic activity">
    <reaction evidence="1">
        <text>Random hydrolysis of (1-&gt;4)-beta-D-mannosidic linkages in mannans, galactomannans and glucomannans.</text>
        <dbReference type="EC" id="3.2.1.78"/>
    </reaction>
</comment>
<name>A0A426XEJ7_ENSVE</name>
<dbReference type="GO" id="GO:0016985">
    <property type="term" value="F:mannan endo-1,4-beta-mannosidase activity"/>
    <property type="evidence" value="ECO:0007669"/>
    <property type="project" value="UniProtKB-EC"/>
</dbReference>
<feature type="transmembrane region" description="Helical" evidence="6">
    <location>
        <begin position="67"/>
        <end position="85"/>
    </location>
</feature>
<evidence type="ECO:0000256" key="5">
    <source>
        <dbReference type="ARBA" id="ARBA00023295"/>
    </source>
</evidence>
<evidence type="ECO:0000259" key="7">
    <source>
        <dbReference type="Pfam" id="PF26410"/>
    </source>
</evidence>
<reference evidence="8 9" key="1">
    <citation type="journal article" date="2014" name="Agronomy (Basel)">
        <title>A Draft Genome Sequence for Ensete ventricosum, the Drought-Tolerant Tree Against Hunger.</title>
        <authorList>
            <person name="Harrison J."/>
            <person name="Moore K.A."/>
            <person name="Paszkiewicz K."/>
            <person name="Jones T."/>
            <person name="Grant M."/>
            <person name="Ambacheew D."/>
            <person name="Muzemil S."/>
            <person name="Studholme D.J."/>
        </authorList>
    </citation>
    <scope>NUCLEOTIDE SEQUENCE [LARGE SCALE GENOMIC DNA]</scope>
</reference>
<proteinExistence type="inferred from homology"/>
<dbReference type="Pfam" id="PF26410">
    <property type="entry name" value="GH5_mannosidase"/>
    <property type="match status" value="2"/>
</dbReference>
<dbReference type="InterPro" id="IPR045053">
    <property type="entry name" value="MAN-like"/>
</dbReference>
<protein>
    <recommendedName>
        <fullName evidence="3">mannan endo-1,4-beta-mannosidase</fullName>
        <ecNumber evidence="3">3.2.1.78</ecNumber>
    </recommendedName>
</protein>
<evidence type="ECO:0000313" key="9">
    <source>
        <dbReference type="Proteomes" id="UP000287651"/>
    </source>
</evidence>
<dbReference type="EC" id="3.2.1.78" evidence="3"/>
<evidence type="ECO:0000256" key="1">
    <source>
        <dbReference type="ARBA" id="ARBA00001678"/>
    </source>
</evidence>
<dbReference type="SUPFAM" id="SSF51445">
    <property type="entry name" value="(Trans)glycosidases"/>
    <property type="match status" value="1"/>
</dbReference>
<dbReference type="AlphaFoldDB" id="A0A426XEJ7"/>
<comment type="similarity">
    <text evidence="2">Belongs to the glycosyl hydrolase 5 (cellulase A) family.</text>
</comment>
<feature type="non-terminal residue" evidence="8">
    <location>
        <position position="1"/>
    </location>
</feature>
<dbReference type="EMBL" id="AMZH03021756">
    <property type="protein sequence ID" value="RRT37899.1"/>
    <property type="molecule type" value="Genomic_DNA"/>
</dbReference>
<keyword evidence="6" id="KW-0812">Transmembrane</keyword>
<dbReference type="Proteomes" id="UP000287651">
    <property type="component" value="Unassembled WGS sequence"/>
</dbReference>
<keyword evidence="6" id="KW-1133">Transmembrane helix</keyword>
<evidence type="ECO:0000313" key="8">
    <source>
        <dbReference type="EMBL" id="RRT37899.1"/>
    </source>
</evidence>
<dbReference type="PANTHER" id="PTHR31451:SF45">
    <property type="entry name" value="MANNAN ENDO-1,4-BETA-MANNOSIDASE 2"/>
    <property type="match status" value="1"/>
</dbReference>
<sequence>ALPSVRAAQPLIRRGGKQNIAVSFADACDRSVVVELVRIGMSILPGRPGSWLKPSAGHSRGRAGNGIVYPVLGIAVCVALIYLMLGDFKFSPGKPELSFVQRNGTRFVVDGRAFFVNGWNSYWLMDQSVEESSRQRVSEIFHTGKKMGMTVCRTWAFNDGAYHALQVSLGIFDERVFKLWQALDWVIVEARRHGIRLLLSLVNNLQHYGGKTQYVKWAWDDGFGLSSSNDSFFFDPSIRSYFKIYLKEWIEEMTEFVKTIDKKHLLTIGLEGFYGSVSPEEKQNINPGKWLVEADLDEKVEYISKWITSHIEDGEKTLNKPIMFTEFGLSRKSKNFEYSHRIIFYKSIFNKIYESARQNGAGAGALIWQLLVQGMEDYNDDYGIVPGERPSVDKLIKEQSCQLMAVRYGKNSVDKSSTDLSITIRLHSKPSCVLGLCL</sequence>
<dbReference type="InterPro" id="IPR001547">
    <property type="entry name" value="Glyco_hydro_5"/>
</dbReference>
<evidence type="ECO:0000256" key="6">
    <source>
        <dbReference type="SAM" id="Phobius"/>
    </source>
</evidence>
<feature type="domain" description="Glycoside hydrolase family 5" evidence="7">
    <location>
        <begin position="247"/>
        <end position="368"/>
    </location>
</feature>